<dbReference type="AlphaFoldDB" id="A0A2T3Z8I7"/>
<sequence length="237" mass="27419">MAKVYRLLAAISTDAWFSRTWTFMERLSAPHMRLLLPCDASFFADTNAPGLMPELELSLNSLRCLWAKLDKMVEGYALQKDPAYIETPCDIFYRFKNLLSSQYLTEFSTPPWSQQVTFRKVTDVFHLIERHNNTVLSDRLLVLGYLCGFSRRLETNLFNHCRYSYSTCVFALLLMNGFLINAEETLAGSFLWNHTLHEILSDSCYANQTGAYIQFSLDQEDVSETFVENIRDIVNKI</sequence>
<proteinExistence type="predicted"/>
<organism evidence="1 2">
    <name type="scientific">Trichoderma asperellum (strain ATCC 204424 / CBS 433.97 / NBRC 101777)</name>
    <dbReference type="NCBI Taxonomy" id="1042311"/>
    <lineage>
        <taxon>Eukaryota</taxon>
        <taxon>Fungi</taxon>
        <taxon>Dikarya</taxon>
        <taxon>Ascomycota</taxon>
        <taxon>Pezizomycotina</taxon>
        <taxon>Sordariomycetes</taxon>
        <taxon>Hypocreomycetidae</taxon>
        <taxon>Hypocreales</taxon>
        <taxon>Hypocreaceae</taxon>
        <taxon>Trichoderma</taxon>
    </lineage>
</organism>
<dbReference type="OrthoDB" id="270167at2759"/>
<dbReference type="EMBL" id="KZ679262">
    <property type="protein sequence ID" value="PTB41105.1"/>
    <property type="molecule type" value="Genomic_DNA"/>
</dbReference>
<name>A0A2T3Z8I7_TRIA4</name>
<protein>
    <recommendedName>
        <fullName evidence="3">Heterokaryon incompatibility domain-containing protein</fullName>
    </recommendedName>
</protein>
<accession>A0A2T3Z8I7</accession>
<evidence type="ECO:0000313" key="1">
    <source>
        <dbReference type="EMBL" id="PTB41105.1"/>
    </source>
</evidence>
<evidence type="ECO:0000313" key="2">
    <source>
        <dbReference type="Proteomes" id="UP000240493"/>
    </source>
</evidence>
<dbReference type="Proteomes" id="UP000240493">
    <property type="component" value="Unassembled WGS sequence"/>
</dbReference>
<keyword evidence="2" id="KW-1185">Reference proteome</keyword>
<reference evidence="1 2" key="1">
    <citation type="submission" date="2016-07" db="EMBL/GenBank/DDBJ databases">
        <title>Multiple horizontal gene transfer events from other fungi enriched the ability of initially mycotrophic Trichoderma (Ascomycota) to feed on dead plant biomass.</title>
        <authorList>
            <consortium name="DOE Joint Genome Institute"/>
            <person name="Aerts A."/>
            <person name="Atanasova L."/>
            <person name="Chenthamara K."/>
            <person name="Zhang J."/>
            <person name="Grujic M."/>
            <person name="Henrissat B."/>
            <person name="Kuo A."/>
            <person name="Salamov A."/>
            <person name="Lipzen A."/>
            <person name="Labutti K."/>
            <person name="Barry K."/>
            <person name="Miao Y."/>
            <person name="Rahimi M.J."/>
            <person name="Shen Q."/>
            <person name="Grigoriev I.V."/>
            <person name="Kubicek C.P."/>
            <person name="Druzhinina I.S."/>
        </authorList>
    </citation>
    <scope>NUCLEOTIDE SEQUENCE [LARGE SCALE GENOMIC DNA]</scope>
    <source>
        <strain evidence="1 2">CBS 433.97</strain>
    </source>
</reference>
<gene>
    <name evidence="1" type="ORF">M441DRAFT_69523</name>
</gene>
<evidence type="ECO:0008006" key="3">
    <source>
        <dbReference type="Google" id="ProtNLM"/>
    </source>
</evidence>